<evidence type="ECO:0000313" key="2">
    <source>
        <dbReference type="Proteomes" id="UP000793456"/>
    </source>
</evidence>
<evidence type="ECO:0000313" key="1">
    <source>
        <dbReference type="EMBL" id="TMS22547.1"/>
    </source>
</evidence>
<dbReference type="EMBL" id="CM011675">
    <property type="protein sequence ID" value="TMS22547.1"/>
    <property type="molecule type" value="Genomic_DNA"/>
</dbReference>
<organism evidence="1 2">
    <name type="scientific">Larimichthys crocea</name>
    <name type="common">Large yellow croaker</name>
    <name type="synonym">Pseudosciaena crocea</name>
    <dbReference type="NCBI Taxonomy" id="215358"/>
    <lineage>
        <taxon>Eukaryota</taxon>
        <taxon>Metazoa</taxon>
        <taxon>Chordata</taxon>
        <taxon>Craniata</taxon>
        <taxon>Vertebrata</taxon>
        <taxon>Euteleostomi</taxon>
        <taxon>Actinopterygii</taxon>
        <taxon>Neopterygii</taxon>
        <taxon>Teleostei</taxon>
        <taxon>Neoteleostei</taxon>
        <taxon>Acanthomorphata</taxon>
        <taxon>Eupercaria</taxon>
        <taxon>Sciaenidae</taxon>
        <taxon>Larimichthys</taxon>
    </lineage>
</organism>
<proteinExistence type="predicted"/>
<dbReference type="Proteomes" id="UP000793456">
    <property type="component" value="Chromosome II"/>
</dbReference>
<protein>
    <submittedName>
        <fullName evidence="1">Uncharacterized protein</fullName>
    </submittedName>
</protein>
<sequence>MAPFSLMAAGVSWLAKSFTVFSSTSVLTSPFRKPLCGPGSSLPWTSRATRPS</sequence>
<keyword evidence="2" id="KW-1185">Reference proteome</keyword>
<accession>A0ACD3RT64</accession>
<reference evidence="1" key="1">
    <citation type="submission" date="2018-11" db="EMBL/GenBank/DDBJ databases">
        <title>The sequence and de novo assembly of Larimichthys crocea genome using PacBio and Hi-C technologies.</title>
        <authorList>
            <person name="Xu P."/>
            <person name="Chen B."/>
            <person name="Zhou Z."/>
            <person name="Ke Q."/>
            <person name="Wu Y."/>
            <person name="Bai H."/>
            <person name="Pu F."/>
        </authorList>
    </citation>
    <scope>NUCLEOTIDE SEQUENCE</scope>
    <source>
        <tissue evidence="1">Muscle</tissue>
    </source>
</reference>
<gene>
    <name evidence="1" type="ORF">E3U43_012812</name>
</gene>
<comment type="caution">
    <text evidence="1">The sequence shown here is derived from an EMBL/GenBank/DDBJ whole genome shotgun (WGS) entry which is preliminary data.</text>
</comment>
<name>A0ACD3RT64_LARCR</name>